<organism evidence="4 5">
    <name type="scientific">Nocardia callitridis</name>
    <dbReference type="NCBI Taxonomy" id="648753"/>
    <lineage>
        <taxon>Bacteria</taxon>
        <taxon>Bacillati</taxon>
        <taxon>Actinomycetota</taxon>
        <taxon>Actinomycetes</taxon>
        <taxon>Mycobacteriales</taxon>
        <taxon>Nocardiaceae</taxon>
        <taxon>Nocardia</taxon>
    </lineage>
</organism>
<dbReference type="SUPFAM" id="SSF56059">
    <property type="entry name" value="Glutathione synthetase ATP-binding domain-like"/>
    <property type="match status" value="1"/>
</dbReference>
<keyword evidence="4" id="KW-0436">Ligase</keyword>
<accession>A0ABP9KQ74</accession>
<comment type="caution">
    <text evidence="4">The sequence shown here is derived from an EMBL/GenBank/DDBJ whole genome shotgun (WGS) entry which is preliminary data.</text>
</comment>
<dbReference type="SUPFAM" id="SSF51735">
    <property type="entry name" value="NAD(P)-binding Rossmann-fold domains"/>
    <property type="match status" value="1"/>
</dbReference>
<dbReference type="InterPro" id="IPR036291">
    <property type="entry name" value="NAD(P)-bd_dom_sf"/>
</dbReference>
<dbReference type="Proteomes" id="UP001500603">
    <property type="component" value="Unassembled WGS sequence"/>
</dbReference>
<dbReference type="Pfam" id="PF19045">
    <property type="entry name" value="Ligase_CoA_2"/>
    <property type="match status" value="1"/>
</dbReference>
<keyword evidence="1" id="KW-0547">Nucleotide-binding</keyword>
<proteinExistence type="predicted"/>
<dbReference type="Gene3D" id="3.30.1490.20">
    <property type="entry name" value="ATP-grasp fold, A domain"/>
    <property type="match status" value="1"/>
</dbReference>
<evidence type="ECO:0000313" key="5">
    <source>
        <dbReference type="Proteomes" id="UP001500603"/>
    </source>
</evidence>
<dbReference type="InterPro" id="IPR032875">
    <property type="entry name" value="Succ_CoA_lig_flav_dom"/>
</dbReference>
<protein>
    <submittedName>
        <fullName evidence="4">Acetate--CoA ligase family protein</fullName>
    </submittedName>
</protein>
<dbReference type="SUPFAM" id="SSF52210">
    <property type="entry name" value="Succinyl-CoA synthetase domains"/>
    <property type="match status" value="2"/>
</dbReference>
<dbReference type="PANTHER" id="PTHR42793">
    <property type="entry name" value="COA BINDING DOMAIN CONTAINING PROTEIN"/>
    <property type="match status" value="1"/>
</dbReference>
<sequence>MTTASRAREVPDLTPLLFPEKVAIVGGVSKPTGLGSRTVRHLREAGFPGTILTPTEQHPLTEPVDVAMIGVPAPAVADVLASIDGQARFAVVYSSGFEEVGLAPPKTSKGTQLIGPNTVGLYHAPARAILTFAQAFDALVDCRGGSGAFLVSQSGAFGARVVSAAARYGLHLDGFLGTGNEARFDVCTLARGVLVAARPAVLMLYLEGLRDIAALEALLADARAARIPVVCLLGGLSAAGATAAASHTAAVSADAEVLGELFHAYGATLVHSDRELIVSALGFALLTTAKGRRVGIVTGSGGAGVVASDLLSGAGLALPTLGEGTQQKLAALLPPIASTRNPVDVTAQTIGDDVVLRQVCDVLRESGEVDTMLVIGRETQSDVAGARSGADIPTVLATLDREPADVRPLIETGGVVLPDLDSACAVLAAVTGHAGTLSGEPLRRTDTTPSAPLTTDPSAADSMTLVASAGITVAPWDLATAPEQVEAIGDRIGWPVVLKADTAAAVHKARAGGVRLDVARATAHMVAREMFERADSVIVARQLRSSVELFVGTRHDEQWGAVVSAGLGGANVELMNRTVALPAFLGEQALARRLEEVIFASVADRYVGLAAELAAVAYRLVALTESTGAALVECNPVGWVDGELVALDARVVR</sequence>
<evidence type="ECO:0000313" key="4">
    <source>
        <dbReference type="EMBL" id="GAA5061166.1"/>
    </source>
</evidence>
<dbReference type="SMART" id="SM00881">
    <property type="entry name" value="CoA_binding"/>
    <property type="match status" value="1"/>
</dbReference>
<dbReference type="InterPro" id="IPR013815">
    <property type="entry name" value="ATP_grasp_subdomain_1"/>
</dbReference>
<evidence type="ECO:0000259" key="3">
    <source>
        <dbReference type="PROSITE" id="PS50975"/>
    </source>
</evidence>
<dbReference type="InterPro" id="IPR011761">
    <property type="entry name" value="ATP-grasp"/>
</dbReference>
<dbReference type="InterPro" id="IPR043938">
    <property type="entry name" value="Ligase_CoA_dom"/>
</dbReference>
<dbReference type="Gene3D" id="3.40.50.720">
    <property type="entry name" value="NAD(P)-binding Rossmann-like Domain"/>
    <property type="match status" value="1"/>
</dbReference>
<name>A0ABP9KQ74_9NOCA</name>
<feature type="compositionally biased region" description="Polar residues" evidence="2">
    <location>
        <begin position="447"/>
        <end position="457"/>
    </location>
</feature>
<evidence type="ECO:0000256" key="2">
    <source>
        <dbReference type="SAM" id="MobiDB-lite"/>
    </source>
</evidence>
<feature type="domain" description="ATP-grasp" evidence="3">
    <location>
        <begin position="463"/>
        <end position="516"/>
    </location>
</feature>
<dbReference type="GO" id="GO:0016874">
    <property type="term" value="F:ligase activity"/>
    <property type="evidence" value="ECO:0007669"/>
    <property type="project" value="UniProtKB-KW"/>
</dbReference>
<keyword evidence="1" id="KW-0067">ATP-binding</keyword>
<dbReference type="Pfam" id="PF13549">
    <property type="entry name" value="ATP-grasp_5"/>
    <property type="match status" value="1"/>
</dbReference>
<dbReference type="PROSITE" id="PS50975">
    <property type="entry name" value="ATP_GRASP"/>
    <property type="match status" value="1"/>
</dbReference>
<gene>
    <name evidence="4" type="ORF">GCM10023318_43440</name>
</gene>
<dbReference type="Pfam" id="PF13607">
    <property type="entry name" value="Succ_CoA_lig"/>
    <property type="match status" value="1"/>
</dbReference>
<reference evidence="5" key="1">
    <citation type="journal article" date="2019" name="Int. J. Syst. Evol. Microbiol.">
        <title>The Global Catalogue of Microorganisms (GCM) 10K type strain sequencing project: providing services to taxonomists for standard genome sequencing and annotation.</title>
        <authorList>
            <consortium name="The Broad Institute Genomics Platform"/>
            <consortium name="The Broad Institute Genome Sequencing Center for Infectious Disease"/>
            <person name="Wu L."/>
            <person name="Ma J."/>
        </authorList>
    </citation>
    <scope>NUCLEOTIDE SEQUENCE [LARGE SCALE GENOMIC DNA]</scope>
    <source>
        <strain evidence="5">JCM 18298</strain>
    </source>
</reference>
<dbReference type="RefSeq" id="WP_345497423.1">
    <property type="nucleotide sequence ID" value="NZ_BAABJM010000004.1"/>
</dbReference>
<keyword evidence="5" id="KW-1185">Reference proteome</keyword>
<dbReference type="PANTHER" id="PTHR42793:SF1">
    <property type="entry name" value="PEPTIDYL-LYSINE N-ACETYLTRANSFERASE PATZ"/>
    <property type="match status" value="1"/>
</dbReference>
<feature type="region of interest" description="Disordered" evidence="2">
    <location>
        <begin position="438"/>
        <end position="457"/>
    </location>
</feature>
<dbReference type="Gene3D" id="3.40.50.261">
    <property type="entry name" value="Succinyl-CoA synthetase domains"/>
    <property type="match status" value="2"/>
</dbReference>
<dbReference type="EMBL" id="BAABJM010000004">
    <property type="protein sequence ID" value="GAA5061166.1"/>
    <property type="molecule type" value="Genomic_DNA"/>
</dbReference>
<dbReference type="InterPro" id="IPR016102">
    <property type="entry name" value="Succinyl-CoA_synth-like"/>
</dbReference>
<evidence type="ECO:0000256" key="1">
    <source>
        <dbReference type="PROSITE-ProRule" id="PRU00409"/>
    </source>
</evidence>
<dbReference type="Gene3D" id="3.30.470.20">
    <property type="entry name" value="ATP-grasp fold, B domain"/>
    <property type="match status" value="1"/>
</dbReference>
<dbReference type="InterPro" id="IPR003781">
    <property type="entry name" value="CoA-bd"/>
</dbReference>